<feature type="region of interest" description="Disordered" evidence="1">
    <location>
        <begin position="39"/>
        <end position="58"/>
    </location>
</feature>
<keyword evidence="3" id="KW-1185">Reference proteome</keyword>
<dbReference type="AlphaFoldDB" id="A0AAV2G0I0"/>
<organism evidence="2 3">
    <name type="scientific">Linum trigynum</name>
    <dbReference type="NCBI Taxonomy" id="586398"/>
    <lineage>
        <taxon>Eukaryota</taxon>
        <taxon>Viridiplantae</taxon>
        <taxon>Streptophyta</taxon>
        <taxon>Embryophyta</taxon>
        <taxon>Tracheophyta</taxon>
        <taxon>Spermatophyta</taxon>
        <taxon>Magnoliopsida</taxon>
        <taxon>eudicotyledons</taxon>
        <taxon>Gunneridae</taxon>
        <taxon>Pentapetalae</taxon>
        <taxon>rosids</taxon>
        <taxon>fabids</taxon>
        <taxon>Malpighiales</taxon>
        <taxon>Linaceae</taxon>
        <taxon>Linum</taxon>
    </lineage>
</organism>
<sequence length="112" mass="12478">MEMVACGLFGDFWFEYVSDFLVLVVGLSLGFDGGEKDREAVSNDLASPTVDMPKPPMRNSGKDWPISLALVPLSLQNRSSNRRGIGDWCVVEGLLDRCVVEGSRRRESKIER</sequence>
<proteinExistence type="predicted"/>
<gene>
    <name evidence="2" type="ORF">LTRI10_LOCUS43643</name>
</gene>
<dbReference type="EMBL" id="OZ034820">
    <property type="protein sequence ID" value="CAL1403737.1"/>
    <property type="molecule type" value="Genomic_DNA"/>
</dbReference>
<evidence type="ECO:0000313" key="2">
    <source>
        <dbReference type="EMBL" id="CAL1403737.1"/>
    </source>
</evidence>
<name>A0AAV2G0I0_9ROSI</name>
<protein>
    <submittedName>
        <fullName evidence="2">Uncharacterized protein</fullName>
    </submittedName>
</protein>
<reference evidence="2 3" key="1">
    <citation type="submission" date="2024-04" db="EMBL/GenBank/DDBJ databases">
        <authorList>
            <person name="Fracassetti M."/>
        </authorList>
    </citation>
    <scope>NUCLEOTIDE SEQUENCE [LARGE SCALE GENOMIC DNA]</scope>
</reference>
<accession>A0AAV2G0I0</accession>
<dbReference type="Proteomes" id="UP001497516">
    <property type="component" value="Chromosome 7"/>
</dbReference>
<evidence type="ECO:0000313" key="3">
    <source>
        <dbReference type="Proteomes" id="UP001497516"/>
    </source>
</evidence>
<evidence type="ECO:0000256" key="1">
    <source>
        <dbReference type="SAM" id="MobiDB-lite"/>
    </source>
</evidence>